<keyword evidence="2" id="KW-1185">Reference proteome</keyword>
<gene>
    <name evidence="1" type="ORF">L1987_63856</name>
</gene>
<sequence>MLCLWQIQPHCQHLLLLPSAQRNLKQHAFEKTNKKKVRNFEAKATHFRNSFSPPRKQLPKPQQSCIICGETDHFAANCKFNPFNQIFHQVPPNQKPINRRTSIEKLSGNKVKKDRHTSIVKPLAASKNVADQAKPKKPKDKPSATTKSAAAQVKPSAATKSATDKPKSSVATSAADRSKKSGKPPPQQWKAKIPPSIIIGSIECKHAEADDPITHFPKFASSWVPPSN</sequence>
<organism evidence="1 2">
    <name type="scientific">Smallanthus sonchifolius</name>
    <dbReference type="NCBI Taxonomy" id="185202"/>
    <lineage>
        <taxon>Eukaryota</taxon>
        <taxon>Viridiplantae</taxon>
        <taxon>Streptophyta</taxon>
        <taxon>Embryophyta</taxon>
        <taxon>Tracheophyta</taxon>
        <taxon>Spermatophyta</taxon>
        <taxon>Magnoliopsida</taxon>
        <taxon>eudicotyledons</taxon>
        <taxon>Gunneridae</taxon>
        <taxon>Pentapetalae</taxon>
        <taxon>asterids</taxon>
        <taxon>campanulids</taxon>
        <taxon>Asterales</taxon>
        <taxon>Asteraceae</taxon>
        <taxon>Asteroideae</taxon>
        <taxon>Heliantheae alliance</taxon>
        <taxon>Millerieae</taxon>
        <taxon>Smallanthus</taxon>
    </lineage>
</organism>
<comment type="caution">
    <text evidence="1">The sequence shown here is derived from an EMBL/GenBank/DDBJ whole genome shotgun (WGS) entry which is preliminary data.</text>
</comment>
<reference evidence="2" key="1">
    <citation type="journal article" date="2022" name="Mol. Ecol. Resour.">
        <title>The genomes of chicory, endive, great burdock and yacon provide insights into Asteraceae palaeo-polyploidization history and plant inulin production.</title>
        <authorList>
            <person name="Fan W."/>
            <person name="Wang S."/>
            <person name="Wang H."/>
            <person name="Wang A."/>
            <person name="Jiang F."/>
            <person name="Liu H."/>
            <person name="Zhao H."/>
            <person name="Xu D."/>
            <person name="Zhang Y."/>
        </authorList>
    </citation>
    <scope>NUCLEOTIDE SEQUENCE [LARGE SCALE GENOMIC DNA]</scope>
    <source>
        <strain evidence="2">cv. Yunnan</strain>
    </source>
</reference>
<name>A0ACB9CEF7_9ASTR</name>
<dbReference type="EMBL" id="CM042038">
    <property type="protein sequence ID" value="KAI3732649.1"/>
    <property type="molecule type" value="Genomic_DNA"/>
</dbReference>
<evidence type="ECO:0000313" key="2">
    <source>
        <dbReference type="Proteomes" id="UP001056120"/>
    </source>
</evidence>
<reference evidence="1 2" key="2">
    <citation type="journal article" date="2022" name="Mol. Ecol. Resour.">
        <title>The genomes of chicory, endive, great burdock and yacon provide insights into Asteraceae paleo-polyploidization history and plant inulin production.</title>
        <authorList>
            <person name="Fan W."/>
            <person name="Wang S."/>
            <person name="Wang H."/>
            <person name="Wang A."/>
            <person name="Jiang F."/>
            <person name="Liu H."/>
            <person name="Zhao H."/>
            <person name="Xu D."/>
            <person name="Zhang Y."/>
        </authorList>
    </citation>
    <scope>NUCLEOTIDE SEQUENCE [LARGE SCALE GENOMIC DNA]</scope>
    <source>
        <strain evidence="2">cv. Yunnan</strain>
        <tissue evidence="1">Leaves</tissue>
    </source>
</reference>
<proteinExistence type="predicted"/>
<protein>
    <submittedName>
        <fullName evidence="1">Uncharacterized protein</fullName>
    </submittedName>
</protein>
<accession>A0ACB9CEF7</accession>
<evidence type="ECO:0000313" key="1">
    <source>
        <dbReference type="EMBL" id="KAI3732649.1"/>
    </source>
</evidence>
<dbReference type="Proteomes" id="UP001056120">
    <property type="component" value="Linkage Group LG21"/>
</dbReference>